<organism evidence="2 3">
    <name type="scientific">Neonectria punicea</name>
    <dbReference type="NCBI Taxonomy" id="979145"/>
    <lineage>
        <taxon>Eukaryota</taxon>
        <taxon>Fungi</taxon>
        <taxon>Dikarya</taxon>
        <taxon>Ascomycota</taxon>
        <taxon>Pezizomycotina</taxon>
        <taxon>Sordariomycetes</taxon>
        <taxon>Hypocreomycetidae</taxon>
        <taxon>Hypocreales</taxon>
        <taxon>Nectriaceae</taxon>
        <taxon>Neonectria</taxon>
    </lineage>
</organism>
<proteinExistence type="predicted"/>
<comment type="caution">
    <text evidence="2">The sequence shown here is derived from an EMBL/GenBank/DDBJ whole genome shotgun (WGS) entry which is preliminary data.</text>
</comment>
<name>A0ABR1GWR5_9HYPO</name>
<keyword evidence="1" id="KW-0175">Coiled coil</keyword>
<dbReference type="EMBL" id="JAZAVJ010000139">
    <property type="protein sequence ID" value="KAK7413118.1"/>
    <property type="molecule type" value="Genomic_DNA"/>
</dbReference>
<feature type="coiled-coil region" evidence="1">
    <location>
        <begin position="28"/>
        <end position="55"/>
    </location>
</feature>
<keyword evidence="3" id="KW-1185">Reference proteome</keyword>
<gene>
    <name evidence="2" type="ORF">QQX98_008004</name>
</gene>
<accession>A0ABR1GWR5</accession>
<evidence type="ECO:0000313" key="2">
    <source>
        <dbReference type="EMBL" id="KAK7413118.1"/>
    </source>
</evidence>
<reference evidence="2 3" key="1">
    <citation type="journal article" date="2025" name="Microbiol. Resour. Announc.">
        <title>Draft genome sequences for Neonectria magnoliae and Neonectria punicea, canker pathogens of Liriodendron tulipifera and Acer saccharum in West Virginia.</title>
        <authorList>
            <person name="Petronek H.M."/>
            <person name="Kasson M.T."/>
            <person name="Metheny A.M."/>
            <person name="Stauder C.M."/>
            <person name="Lovett B."/>
            <person name="Lynch S.C."/>
            <person name="Garnas J.R."/>
            <person name="Kasson L.R."/>
            <person name="Stajich J.E."/>
        </authorList>
    </citation>
    <scope>NUCLEOTIDE SEQUENCE [LARGE SCALE GENOMIC DNA]</scope>
    <source>
        <strain evidence="2 3">NRRL 64653</strain>
    </source>
</reference>
<sequence length="157" mass="18235">MPDVHSQLDFLADLDLYKTQRPFVFTPGQEFEQKLDTAEDNLNTVQIAYEDVLLEDIRDKPGYVLDECGFELVQNETRNDGLSFLEQGARDDYARETEEFWVKQLGAEYALCYNVKLRHNGHWDPDEPVDLVKRGWLEPPAKGIHVGMNFQRVTRSN</sequence>
<dbReference type="Proteomes" id="UP001498476">
    <property type="component" value="Unassembled WGS sequence"/>
</dbReference>
<evidence type="ECO:0000256" key="1">
    <source>
        <dbReference type="SAM" id="Coils"/>
    </source>
</evidence>
<evidence type="ECO:0000313" key="3">
    <source>
        <dbReference type="Proteomes" id="UP001498476"/>
    </source>
</evidence>
<protein>
    <submittedName>
        <fullName evidence="2">Uncharacterized protein</fullName>
    </submittedName>
</protein>